<comment type="caution">
    <text evidence="1">The sequence shown here is derived from an EMBL/GenBank/DDBJ whole genome shotgun (WGS) entry which is preliminary data.</text>
</comment>
<gene>
    <name evidence="1" type="ORF">N3K66_001583</name>
</gene>
<dbReference type="Proteomes" id="UP001163324">
    <property type="component" value="Chromosome 1"/>
</dbReference>
<keyword evidence="2" id="KW-1185">Reference proteome</keyword>
<evidence type="ECO:0000313" key="2">
    <source>
        <dbReference type="Proteomes" id="UP001163324"/>
    </source>
</evidence>
<sequence>MSTMNIARQRRSLLSDATVLDHLPAEILDIIKDQSNPKILDAVAEAALIPSLTERIFKHFQPAFPDICARWLLNVTGLSRQLIVLSALARVLIFAPHLAVFLEQSSSATLGNAPSLKLPLPAFQDILEANDHKVLLVYLLAIWRLINFDQRRFASQISPAFAQGLFGHQDRAVRYLAIRIFCQLLCASDHKTELLLTQHVGDDHAITGDFDGKPVDYVFLSLHETVRVEDAKSHYRDLRSNNRQAERKALGQKCTEQDWLECQEDEGDGFLEEPEPLLHALTPYAASHGNVLLPRPFGPTGDPAILVPTSTTEQNLETLARKLHTDQPILLHGLPGSGKTSLVHEIARELGMYSNMVTLHLNEQTDAKMLIGLYSTDSKPGSFQWRPGVLTTAVREGRWVLIEDLDRAPTEVLSTLLPLIERKELLIPSRGERIKAASTFRLFATLRTSRGMNGRENLPSIVGMRFWETLHTEPLKEAELEQVILQRYPILNKYLAGILAVHRRLSGLSSKPSFMTRGRNILDRSTNVRDLLKWCRRLVECLTTAGSVTGEEPISETTRDWMFMEALDCFVGSCPDMEVAKHVVYAIAEEMHMAKERAEHYLEANIPPFEDAEHQLKIGRVRLRKQRSKNRIQKSKRPFASMTHAKRLLEQIAAAVKLSEPVLLVGETGIGKTTVVQQLAESMGHKLIAVNLSQQSEVGDLLGGFKPVNMRSLAVPLKEEFEDLFAATGISTSRNQKYLESVGKSFAKGQWTKVSKLWKEAPKMFSTIVAQMEKKRADEAEAREVEDQPAKRRKTQSRLQTMLDLQPRWDAFSQKLEQFDVQSSGGANTFAFSFVEGNLVKAVRNGDWVLLDEINLASPDTLESIADLLSGPDERPSILLTETGEIEKVVAHPNFRIFGAMNPATDIGKRDLPGGIRSRFTELYVHSPDNDLKDLLSIIKTYLGSSSNKHDQAADDIARLYMNTKKLAEERRLVDGANEVPHFSLRTLTRVLSYVNTIAPTYGLRRALYEGFSMGFLTLLDRDSEKMLLPLIYHHIFDKQGDAHSLLSQPPKHPNDGKEYVRFKNKDRDRQYWLFRGEEPIVEREDYIVTPYVERNLLNLVRATSTRRFPILIQGPTSAGKTSMIEYLADFTGNKFVRINNHEHTDLQEYLGTYVSGPDGKLRFQEGLLVQAMRKGHWIVLDELNLAPTDVLEALNRLLDDNRELLIPETQEIVRPHENFILFATQNPPGLYGGRKVLSRAFRNRFLELHYDDIPEDELEFILQQRSRNTSPPDCRRIVNVYKELSRLRQTSRVFEQKGSFATLRDLFRWALREADSREEIAAHGFMLLAERVRNAEERQAVKEVIETVFKVKIDPQELYSAEVAPELRQFSRMANSQGVIWTHAMRRLYVLVSRALKNNEPVLLVGETGCGKTTVVQLLAEALGQKLHIVNAHQNTETGDLIGSQRPVRNRGAILASLDVDVKLVLETLGVDNEGTAEERLQRYAALSADQLRQIPEELRGRITANETRSKALFEWADGALVEAMREGQFFLLDEISLADDSVLERLNSVLEPQRTLLLAEKGVDDSFVKGSDGFQMFATMNPGGDFGKKELSPALRNRFTEIWVPPLSDSEDVYDIVSAKLGDRVKEFVEPMVLFATWFGETYRSMASTRFSIREILVWVQFVNTCQSQNPLAALVHGAATIFVDSIGANPSAIMAVDSASIAEQRKRCLKKLGQLTGEVVDDLYVLEPKVTLADDSLTIGDFSIGRTPMGSLDSSFAMFAPTTVLNAMRVLRALQMEKPILLEGSPGVGKTTLIAALARTCGQPLTRINLSDQTDLMDLFGTDVPVEGAEAGNFAWRDAPFLQAMQKGEWVLLDEMNLASQSVLEGLNACLDHRGEVYVSELDQVFKRHPNFRLFAAQNPHHQGGGRKGLPSSFVNRFVVVYADVFTPEDLFLIAEHNFPSIDQARIKQLIKFVSRLEDRIVNQRAFGSQGSPWEFNLRDVLRWLQLLSADDPLSKALCSGPSPYFDMIIRSRFRTHEDRKAVDGIWEQIMRVSPRQNDMYWNIGPSSAQIGYAMIQRNLDVQPQRLPNPIPRDLLSEAESVITCVNRNIPCILSGASGSGKTLILEFVAALAGKPLVVFPMNADIDTMDLVGGYEQSDPLREVNTMLRQLYQDLHKSIMTVLPGNAPEEALQLLYLLNTYTGQVENLSVIRRSMDTLISQVPADSQVASMLSHGIELLSRSLTVTDPRFEWLDGVIVKALQTGQWLVLDNANMCNASVLDRLNSLLEPNGFLSINEHCEPGGEPRMVRPHPDFRIFLTVDPRYGELSRAMRNRAIEIHLVGEPVHEPKETGKPGPVEPRLQRFCPLLEEVFNPDFQSYSLYSHVAADLLLLEDIPLLPRFAKDFKNRKSSQLLEELVDFFQSPMGSNVVLDLSDLYSGVTAKFPNPQQLAKPVHAMGNHPLTQIFPDKGKICTWHGTRYEILRAIYRAQKELDKSLHKAKGAKLSSLNRLERSLLHGQVAAVAKDTTVNVVNFLTTVWTYMEQFLTFSGAPFEETPNIKVFRELQRYLELTMQLCSASDYNDVKFWGHLEQGKEMLSRDSKILGKERGAILIKRVINQLEADFGGSFHLGHGDIMEPLWEELRPTPFATEDMFLRGIKVQQLAARFDDLRWKSSAPLDSLVKAQKAFILADSFNRGDTKSVATLVDSLAAEVESLEVQVGTNSIENKPYFSEAFSQFFQSFYFCPSVAKDMTKDMAPELALLSDTPTRAVMVGETYDHLVQAMEKLMNRPRNFWDGTLATSLWNRIQGSGSVALRGLAMLESELPILGEAVTFGSILARVGLQMKPQYHLLHAMRQLLEAYKINPPASPTTGHWMRGVLIDQIVMDPLDNLTLFSGESEDLEEAWEKAKSKKVRDIATKHFTPVLKDLGKVKEVKRESSVDTDTAYMARAWMNFTIGILKLWVTDKLFDPQVKRDMERDFALGLLEDAFENLNNIETFEDQSPYGQELRARKNLLQNYTMLLDSKETPDNDEDIYRPEKSELPGLQSEFAVLAQVLKTCEERVKLWDPEVSLDGSDEGLELLEENARRLITRLSTKYEAYEDLTQPTVYMLRCLQVALSYAKVRSRRQVITDATTRALQIAPFALSRGLPEFSLVTSSEDLYAIDYMALVVAIEGLESLGPDQSKFITQCFHRYYQEWDLKLEADRKADQAKRSLYHFRGSAEDEEELDEAEFNELFPTEGDGENVSNTKKADQVRNLSLKVAKAHKKIFSTPPEPATAMMELARAASDKLAEEVKGAEYIADATESIWPSIIFLLDERREEVFTSEVGKSYNFYLHQNLAEARRLVSMVQKIRSRFRELQMVDEIGHMQPLEDVVQSCDALLDLTHSEPLAKILPKLEHLHGFVYEWQFGGWASKVYGVPELHESLTDTIIRWRRLELSTWANLFDMEMQKCADDAYSWWFIACQVVIEVPLSLVADKMPELIEYTPSMIQNLEEYFTTSMVGQFAARLALLRQLHSHLKLLQKSWGGLRIVVDAVENFLGFYTRFEKPALEAIHKGRIPIENSMKDVVLVASWKDTNITALRESARRSHMKLFRLVRKFRAVLGQEMKHIIQQGLPLERVETSGVIALHHTGPPRSLPVDMQDVVDYSDLKGWLESRPRVRDGMKTASIMARIGAHADLRTEMPAAIDSFVSSLNESMAELRKETPTVLNDETKDKIKHLKTRKRKLFADTLKELRRMGIKYNLSLDKLASQKSLATTFTSAAPLRLDISTVRAADYYFHKTLDLTPKARLATQEHSEDLTGAEVARSIGFVEGLIHLMLEQRKDLAATATSWDLIQQRTNKVRDMLRDDARYMTMKSAPTPIDSEYMDGIIWNGKRKECVSALKWLLLVIEVGLKLVQAQARLSNGNYTAATEFLQKQASILRDDLRQWELMGPIPEHTVTHQIVGIGKITLQHANDLVHGMNKFVFGQSELQAIFRHIKHWCNMSASYDTTHKQTNLLIEEFADEVSMFCDKLLVGVELIKKATAKLPYKEDEPGWMVKHYHEYMSMMRDIFLENLASDMRKLLDHMPTVRRDSEDTDTAMLSVLLLAFPIFDQFTTLTGELLSRLLEMHRATANMACNLTESFCQLAAQGFCGPQEKSDETSGDKGNLESGTGLGDGQGAEDISKDIKPDEDLSELAQEANKEKNEDMEDEKDAIDMADEELEGDMGSVAGEDEEDDKKDGDEEEDEENEMDEEAGDVDDLDPTAVDEKLWDGKDEEDAEKDQEGDKAKGQKKDDEQMAADDNIKKEESKGEPEEDKKDEDEQPEGEEIDDEKEDVKAQDEMNKQEQTAEEKDTLALPDEMDLDFDEDKVSEDSDDDLDVDPDTEEQKEVEEQEADEEEQAEEDDEKGPDEKKQQDDGDEADEPEDEADFGGDEVDENPKEEKEDGEKEEEEESAEKEEPPAPRDDTKSDQDQAAPSDVKSSGQDQNGEAMDLDEELQASAAQQDEGEQGQGQADKDASVGEQGVMSRKNEGAKQSDEAKNEKEAQEQKDPFKKLGDALERWHRQQQEIEDAMSDDGDDNKHQPDSEEQGHREFQHLRNDDDAEEMQAMGSADNDQVQPIDESMAIDQEDDEDDATGGAMDAEEGENDSLLSGEMDSDTPAEAESRKEQEARDKDDVRSGVKTRQGNFDREETPGKEEDETETVGKEEDDEDENMDETSMQLSATHLSSGRELRDFGECMRQWTEFQTKTHSLSLSLTSQLRLILTPSQSTKLSGSFRTGKRLNIKRIIPYIASSYKRDKIWMRRAIPTKRTYQILLCVDDSLSMGGDGGRSSSSSSSSSGTLAMESLVMVSRSLTMLEAGQVGVVGFGSDVFTAHALTDPFGADAGAKVLQNFTFRQDRTDIAQLIRRTIDTFREARQQQGGGGGGGNGSDLWQLALIMSDGLTPSSAHDSIRRLLREAMEERIMVVFIVMDDTGKKKGDSVLDLKEARFVADPDGGGGSRVVIERYLDTFPFQYYLIVHHLEDLPGALAGLLRTWFAEVTA</sequence>
<evidence type="ECO:0000313" key="1">
    <source>
        <dbReference type="EMBL" id="KAI9905054.1"/>
    </source>
</evidence>
<proteinExistence type="predicted"/>
<name>A0ACC0VFT3_9HYPO</name>
<protein>
    <submittedName>
        <fullName evidence="1">Uncharacterized protein</fullName>
    </submittedName>
</protein>
<accession>A0ACC0VFT3</accession>
<reference evidence="1" key="1">
    <citation type="submission" date="2022-10" db="EMBL/GenBank/DDBJ databases">
        <title>Complete Genome of Trichothecium roseum strain YXFP-22015, a Plant Pathogen Isolated from Citrus.</title>
        <authorList>
            <person name="Wang Y."/>
            <person name="Zhu L."/>
        </authorList>
    </citation>
    <scope>NUCLEOTIDE SEQUENCE</scope>
    <source>
        <strain evidence="1">YXFP-22015</strain>
    </source>
</reference>
<dbReference type="EMBL" id="CM047940">
    <property type="protein sequence ID" value="KAI9905054.1"/>
    <property type="molecule type" value="Genomic_DNA"/>
</dbReference>
<organism evidence="1 2">
    <name type="scientific">Trichothecium roseum</name>
    <dbReference type="NCBI Taxonomy" id="47278"/>
    <lineage>
        <taxon>Eukaryota</taxon>
        <taxon>Fungi</taxon>
        <taxon>Dikarya</taxon>
        <taxon>Ascomycota</taxon>
        <taxon>Pezizomycotina</taxon>
        <taxon>Sordariomycetes</taxon>
        <taxon>Hypocreomycetidae</taxon>
        <taxon>Hypocreales</taxon>
        <taxon>Hypocreales incertae sedis</taxon>
        <taxon>Trichothecium</taxon>
    </lineage>
</organism>